<dbReference type="InterPro" id="IPR001509">
    <property type="entry name" value="Epimerase_deHydtase"/>
</dbReference>
<proteinExistence type="predicted"/>
<reference evidence="2 3" key="1">
    <citation type="submission" date="2019-10" db="EMBL/GenBank/DDBJ databases">
        <title>Genome sequence of Luteimicrobium xylanilyticum HY-24.</title>
        <authorList>
            <person name="Kim D.Y."/>
            <person name="Park H.-Y."/>
        </authorList>
    </citation>
    <scope>NUCLEOTIDE SEQUENCE [LARGE SCALE GENOMIC DNA]</scope>
    <source>
        <strain evidence="2 3">HY-24</strain>
    </source>
</reference>
<dbReference type="Proteomes" id="UP000326702">
    <property type="component" value="Chromosome"/>
</dbReference>
<sequence>MSIVIAGAGPIGTAVARQHVDQGTPVRVLTRSGSGLDHPLVERRKVDVTDADALAEAVRDAEIIYFCIHASAYDAKVWARELPAAERTVLAAAEAAGAVVVFPESLYAFDASGTITEATRHDAVGGKPGVRAQLLAARAASPVPTASVVASDYFGPGAGANAHAGDRMLGPATSGGTARPVGSADLPHSWTYLPDLAAAMIRAGERARADHRTTGAADGATDGIWFAPVTATCSQREMVTAYARAAGRADARVRPMPTWVLRAAGLLDRGTRGIVEMLRLFTRPLVMDASASDAALGLKPTPFDDAVQATVDAYRAGAR</sequence>
<dbReference type="GO" id="GO:0005737">
    <property type="term" value="C:cytoplasm"/>
    <property type="evidence" value="ECO:0007669"/>
    <property type="project" value="TreeGrafter"/>
</dbReference>
<dbReference type="RefSeq" id="WP_227994436.1">
    <property type="nucleotide sequence ID" value="NZ_BAABIH010000009.1"/>
</dbReference>
<dbReference type="InterPro" id="IPR036291">
    <property type="entry name" value="NAD(P)-bd_dom_sf"/>
</dbReference>
<evidence type="ECO:0000313" key="3">
    <source>
        <dbReference type="Proteomes" id="UP000326702"/>
    </source>
</evidence>
<feature type="domain" description="NAD-dependent epimerase/dehydratase" evidence="1">
    <location>
        <begin position="3"/>
        <end position="209"/>
    </location>
</feature>
<dbReference type="GO" id="GO:0004029">
    <property type="term" value="F:aldehyde dehydrogenase (NAD+) activity"/>
    <property type="evidence" value="ECO:0007669"/>
    <property type="project" value="TreeGrafter"/>
</dbReference>
<dbReference type="SUPFAM" id="SSF51735">
    <property type="entry name" value="NAD(P)-binding Rossmann-fold domains"/>
    <property type="match status" value="1"/>
</dbReference>
<evidence type="ECO:0000313" key="2">
    <source>
        <dbReference type="EMBL" id="QFV00184.1"/>
    </source>
</evidence>
<dbReference type="PANTHER" id="PTHR48079">
    <property type="entry name" value="PROTEIN YEEZ"/>
    <property type="match status" value="1"/>
</dbReference>
<dbReference type="PANTHER" id="PTHR48079:SF6">
    <property type="entry name" value="NAD(P)-BINDING DOMAIN-CONTAINING PROTEIN-RELATED"/>
    <property type="match status" value="1"/>
</dbReference>
<dbReference type="AlphaFoldDB" id="A0A5P9QFA6"/>
<protein>
    <recommendedName>
        <fullName evidence="1">NAD-dependent epimerase/dehydratase domain-containing protein</fullName>
    </recommendedName>
</protein>
<keyword evidence="3" id="KW-1185">Reference proteome</keyword>
<dbReference type="Gene3D" id="3.40.50.720">
    <property type="entry name" value="NAD(P)-binding Rossmann-like Domain"/>
    <property type="match status" value="1"/>
</dbReference>
<dbReference type="Pfam" id="PF01370">
    <property type="entry name" value="Epimerase"/>
    <property type="match status" value="1"/>
</dbReference>
<dbReference type="InterPro" id="IPR051783">
    <property type="entry name" value="NAD(P)-dependent_oxidoreduct"/>
</dbReference>
<gene>
    <name evidence="2" type="ORF">KDY119_03719</name>
</gene>
<dbReference type="KEGG" id="lxl:KDY119_03719"/>
<name>A0A5P9QFA6_9MICO</name>
<organism evidence="2 3">
    <name type="scientific">Luteimicrobium xylanilyticum</name>
    <dbReference type="NCBI Taxonomy" id="1133546"/>
    <lineage>
        <taxon>Bacteria</taxon>
        <taxon>Bacillati</taxon>
        <taxon>Actinomycetota</taxon>
        <taxon>Actinomycetes</taxon>
        <taxon>Micrococcales</taxon>
        <taxon>Luteimicrobium</taxon>
    </lineage>
</organism>
<dbReference type="EMBL" id="CP045529">
    <property type="protein sequence ID" value="QFV00184.1"/>
    <property type="molecule type" value="Genomic_DNA"/>
</dbReference>
<accession>A0A5P9QFA6</accession>
<evidence type="ECO:0000259" key="1">
    <source>
        <dbReference type="Pfam" id="PF01370"/>
    </source>
</evidence>